<geneLocation type="mitochondrion" evidence="3"/>
<organism evidence="2 4">
    <name type="scientific">Zingiber officinale</name>
    <name type="common">Ginger</name>
    <name type="synonym">Amomum zingiber</name>
    <dbReference type="NCBI Taxonomy" id="94328"/>
    <lineage>
        <taxon>Eukaryota</taxon>
        <taxon>Viridiplantae</taxon>
        <taxon>Streptophyta</taxon>
        <taxon>Embryophyta</taxon>
        <taxon>Tracheophyta</taxon>
        <taxon>Spermatophyta</taxon>
        <taxon>Magnoliopsida</taxon>
        <taxon>Liliopsida</taxon>
        <taxon>Zingiberales</taxon>
        <taxon>Zingiberaceae</taxon>
        <taxon>Zingiber</taxon>
    </lineage>
</organism>
<dbReference type="EMBL" id="JACMSC010000134">
    <property type="protein sequence ID" value="KAG6466699.1"/>
    <property type="molecule type" value="Genomic_DNA"/>
</dbReference>
<dbReference type="EMBL" id="JACMSC010000026">
    <property type="protein sequence ID" value="KAG6467679.1"/>
    <property type="molecule type" value="Genomic_DNA"/>
</dbReference>
<evidence type="ECO:0000313" key="3">
    <source>
        <dbReference type="EMBL" id="KAG6467679.1"/>
    </source>
</evidence>
<comment type="caution">
    <text evidence="2">The sequence shown here is derived from an EMBL/GenBank/DDBJ whole genome shotgun (WGS) entry which is preliminary data.</text>
</comment>
<feature type="region of interest" description="Disordered" evidence="1">
    <location>
        <begin position="657"/>
        <end position="693"/>
    </location>
</feature>
<name>A0A8J5C0G7_ZINOF</name>
<dbReference type="Proteomes" id="UP000734854">
    <property type="component" value="Unassembled WGS sequence"/>
</dbReference>
<gene>
    <name evidence="3" type="ORF">ZIOFF_074479</name>
    <name evidence="2" type="ORF">ZIOFF_075503</name>
</gene>
<dbReference type="AlphaFoldDB" id="A0A8J5C0G7"/>
<accession>A0A8J5C0G7</accession>
<keyword evidence="4" id="KW-1185">Reference proteome</keyword>
<keyword evidence="3" id="KW-0496">Mitochondrion</keyword>
<protein>
    <submittedName>
        <fullName evidence="2">Uncharacterized protein</fullName>
    </submittedName>
</protein>
<reference evidence="2 4" key="1">
    <citation type="submission" date="2020-08" db="EMBL/GenBank/DDBJ databases">
        <title>Plant Genome Project.</title>
        <authorList>
            <person name="Zhang R.-G."/>
        </authorList>
    </citation>
    <scope>NUCLEOTIDE SEQUENCE [LARGE SCALE GENOMIC DNA]</scope>
    <source>
        <tissue evidence="2">Rhizome</tissue>
    </source>
</reference>
<feature type="compositionally biased region" description="Polar residues" evidence="1">
    <location>
        <begin position="682"/>
        <end position="691"/>
    </location>
</feature>
<evidence type="ECO:0000313" key="4">
    <source>
        <dbReference type="Proteomes" id="UP000734854"/>
    </source>
</evidence>
<evidence type="ECO:0000313" key="2">
    <source>
        <dbReference type="EMBL" id="KAG6466699.1"/>
    </source>
</evidence>
<proteinExistence type="predicted"/>
<evidence type="ECO:0000256" key="1">
    <source>
        <dbReference type="SAM" id="MobiDB-lite"/>
    </source>
</evidence>
<feature type="compositionally biased region" description="Polar residues" evidence="1">
    <location>
        <begin position="40"/>
        <end position="49"/>
    </location>
</feature>
<sequence>MVLLPWWGGEEDLMQIDDSEFGSSGESVRASISKPLGGPESTNPSYGTRTRQHGYGTYTGPKLPMEAGKGFGKSSSVAKPHTGMNNSIKLLLMGLASLTSGAIPLTYLLLARLDESYGQAPSRGHSDIAMLAGKRPNRQYYSYSTPRNKRDANGHISFNAGIRKAEQLDYEQVQLTRPLRAFLHLSFSRPLWSQAEEKDGPVDLSSLFVCRIQRTLHLLNPDTSESLFHSMSTPRLYSLPARNQALLHFPCSFRGLVGALTNNEAEYEALTFGLLTALEMCIKVIKIRIRGRMEFGLGSQRSNTAAFLLPGMKFFKASPGKILLKKACNLSILERNFQSRKELYAKGAGAGAATIALAGAAVGIGNVFSNCLVRINDGLFDLIRILIDERIEFSFKIRKNLPTHAGWVLGIQWLQTLGRVSHDYATLTMEFSWQGATIQLQGDFLATPRLEYGVGVPRRGSFCLDEQRDNQRLPSRVFKRNRGIRSGNAGSTNRRENHECTPGIHFKRRVPLKEFYLIRCAAHKPPIHHKGIALLGNLTFWGRVLREEWNLLAFFLTLRKTPSCAGLRYYSFTACAYNSRWVPLLFSCPLMRRKGSDDNADRNGKTEIRPSIFLSNFYQLIFDFLDRRCKRGFPDRLLSFEGEARLKARNYNQVSGIGHRKGRRATGKEGIDSTIPLRPTTRKATSESSIGEAQDSEHELQELSLLLKEEIQLEKQGQRLSLSSDRMGGKSIPLSVPGSIPYSVWLSCLRHWFARSFPSILAPDGTVVWRSLKNSLVADALSSLKPISLSLRVGPVVTSNADGFWPLRLTEGICVKQIDFPFNWNPNPNLTIYKLLSSTPPSGGPTDSSFLPEARRAPTLSTELYSMKVALSSPDIESTGLESADIEDNMKRRKGKVPCFYAFAALFDAYSCLVWGLPASQSRSSPFPAVAVPVIAYPISFRMVIASSPKAASSVANSVAVEKSAISSPSDRERVRSSMIPYGSVYSPGVYRRATGQKDNAQRYMDSMLLEIVFLLGLQLQDSTVGETIVKVVPANEKNPVVKESGRSLYCYSNRECGRHSSATHYICREGPIISLKSRAEEAPDLEAVLEGLATIRTRALQSLLSDWDPGLGGPTFTLQKEL</sequence>
<feature type="region of interest" description="Disordered" evidence="1">
    <location>
        <begin position="19"/>
        <end position="52"/>
    </location>
</feature>